<feature type="transmembrane region" description="Helical" evidence="6">
    <location>
        <begin position="85"/>
        <end position="102"/>
    </location>
</feature>
<dbReference type="GO" id="GO:0006644">
    <property type="term" value="P:phospholipid metabolic process"/>
    <property type="evidence" value="ECO:0007669"/>
    <property type="project" value="InterPro"/>
</dbReference>
<evidence type="ECO:0000256" key="3">
    <source>
        <dbReference type="ARBA" id="ARBA00022692"/>
    </source>
</evidence>
<dbReference type="InterPro" id="IPR043216">
    <property type="entry name" value="PAP-like"/>
</dbReference>
<comment type="subcellular location">
    <subcellularLocation>
        <location evidence="1">Membrane</location>
        <topology evidence="1">Multi-pass membrane protein</topology>
    </subcellularLocation>
</comment>
<dbReference type="InterPro" id="IPR000326">
    <property type="entry name" value="PAP2/HPO"/>
</dbReference>
<dbReference type="EMBL" id="GL988046">
    <property type="protein sequence ID" value="EGS18387.1"/>
    <property type="molecule type" value="Genomic_DNA"/>
</dbReference>
<dbReference type="GeneID" id="18260450"/>
<organism evidence="9">
    <name type="scientific">Chaetomium thermophilum (strain DSM 1495 / CBS 144.50 / IMI 039719)</name>
    <name type="common">Thermochaetoides thermophila</name>
    <dbReference type="NCBI Taxonomy" id="759272"/>
    <lineage>
        <taxon>Eukaryota</taxon>
        <taxon>Fungi</taxon>
        <taxon>Dikarya</taxon>
        <taxon>Ascomycota</taxon>
        <taxon>Pezizomycotina</taxon>
        <taxon>Sordariomycetes</taxon>
        <taxon>Sordariomycetidae</taxon>
        <taxon>Sordariales</taxon>
        <taxon>Chaetomiaceae</taxon>
        <taxon>Thermochaetoides</taxon>
    </lineage>
</organism>
<keyword evidence="4 6" id="KW-1133">Transmembrane helix</keyword>
<evidence type="ECO:0000256" key="5">
    <source>
        <dbReference type="ARBA" id="ARBA00023136"/>
    </source>
</evidence>
<evidence type="ECO:0000256" key="6">
    <source>
        <dbReference type="SAM" id="Phobius"/>
    </source>
</evidence>
<feature type="transmembrane region" description="Helical" evidence="6">
    <location>
        <begin position="9"/>
        <end position="29"/>
    </location>
</feature>
<evidence type="ECO:0000256" key="2">
    <source>
        <dbReference type="ARBA" id="ARBA00008816"/>
    </source>
</evidence>
<proteinExistence type="inferred from homology"/>
<feature type="transmembrane region" description="Helical" evidence="6">
    <location>
        <begin position="196"/>
        <end position="215"/>
    </location>
</feature>
<protein>
    <recommendedName>
        <fullName evidence="7">Phosphatidic acid phosphatase type 2/haloperoxidase domain-containing protein</fullName>
    </recommendedName>
</protein>
<dbReference type="GO" id="GO:0046839">
    <property type="term" value="P:phospholipid dephosphorylation"/>
    <property type="evidence" value="ECO:0007669"/>
    <property type="project" value="TreeGrafter"/>
</dbReference>
<dbReference type="HOGENOM" id="CLU_021458_6_1_1"/>
<feature type="domain" description="Phosphatidic acid phosphatase type 2/haloperoxidase" evidence="7">
    <location>
        <begin position="85"/>
        <end position="239"/>
    </location>
</feature>
<dbReference type="Gene3D" id="1.20.144.10">
    <property type="entry name" value="Phosphatidic acid phosphatase type 2/haloperoxidase"/>
    <property type="match status" value="1"/>
</dbReference>
<dbReference type="STRING" id="759272.G0SEL0"/>
<dbReference type="PANTHER" id="PTHR10165:SF35">
    <property type="entry name" value="RE23632P"/>
    <property type="match status" value="1"/>
</dbReference>
<dbReference type="Proteomes" id="UP000008066">
    <property type="component" value="Unassembled WGS sequence"/>
</dbReference>
<dbReference type="eggNOG" id="KOG3030">
    <property type="taxonomic scope" value="Eukaryota"/>
</dbReference>
<keyword evidence="5 6" id="KW-0472">Membrane</keyword>
<comment type="similarity">
    <text evidence="2">Belongs to the PA-phosphatase related phosphoesterase family.</text>
</comment>
<dbReference type="SUPFAM" id="SSF48317">
    <property type="entry name" value="Acid phosphatase/Vanadium-dependent haloperoxidase"/>
    <property type="match status" value="1"/>
</dbReference>
<feature type="transmembrane region" description="Helical" evidence="6">
    <location>
        <begin position="221"/>
        <end position="239"/>
    </location>
</feature>
<feature type="transmembrane region" description="Helical" evidence="6">
    <location>
        <begin position="55"/>
        <end position="73"/>
    </location>
</feature>
<name>G0SEL0_CHATD</name>
<accession>G0SEL0</accession>
<dbReference type="KEGG" id="cthr:CTHT_0064120"/>
<sequence>MERSYASDYIGFISLFLGYTYLVFTARPFHRLFTLHDTRISFPHAEHERVPLGQALLYSLATPMIVMTIVNLLRRAPARNHHLSLMPFLLAMILTPFVTEVIKNAVGRPRPDLLARCIPAKGTPTDKLVGIEVCTQDDDFILQDGWRSFPSGHSSFAFCGLGYLSLWLCGQAKVFVLRQKGEERSAVVVRGDFIKAMVCGSPLIGAILIAVSRTQDYRHDVWDVSVGALLGFAIGWWSYRRYWPRLTSPYCNEPYAAPLPIEEAAAAARYGRVRDEEEAVSLGRGEDRNVGFELNEIRS</sequence>
<reference evidence="8 9" key="1">
    <citation type="journal article" date="2011" name="Cell">
        <title>Insight into structure and assembly of the nuclear pore complex by utilizing the genome of a eukaryotic thermophile.</title>
        <authorList>
            <person name="Amlacher S."/>
            <person name="Sarges P."/>
            <person name="Flemming D."/>
            <person name="van Noort V."/>
            <person name="Kunze R."/>
            <person name="Devos D.P."/>
            <person name="Arumugam M."/>
            <person name="Bork P."/>
            <person name="Hurt E."/>
        </authorList>
    </citation>
    <scope>NUCLEOTIDE SEQUENCE [LARGE SCALE GENOMIC DNA]</scope>
    <source>
        <strain evidence="9">DSM 1495 / CBS 144.50 / IMI 039719</strain>
    </source>
</reference>
<dbReference type="CDD" id="cd03390">
    <property type="entry name" value="PAP2_containing_1_like"/>
    <property type="match status" value="1"/>
</dbReference>
<keyword evidence="3 6" id="KW-0812">Transmembrane</keyword>
<keyword evidence="9" id="KW-1185">Reference proteome</keyword>
<dbReference type="PANTHER" id="PTHR10165">
    <property type="entry name" value="LIPID PHOSPHATE PHOSPHATASE"/>
    <property type="match status" value="1"/>
</dbReference>
<feature type="transmembrane region" description="Helical" evidence="6">
    <location>
        <begin position="155"/>
        <end position="176"/>
    </location>
</feature>
<evidence type="ECO:0000256" key="4">
    <source>
        <dbReference type="ARBA" id="ARBA00022989"/>
    </source>
</evidence>
<evidence type="ECO:0000313" key="8">
    <source>
        <dbReference type="EMBL" id="EGS18387.1"/>
    </source>
</evidence>
<evidence type="ECO:0000256" key="1">
    <source>
        <dbReference type="ARBA" id="ARBA00004141"/>
    </source>
</evidence>
<dbReference type="OrthoDB" id="10030083at2759"/>
<dbReference type="GO" id="GO:0008195">
    <property type="term" value="F:phosphatidate phosphatase activity"/>
    <property type="evidence" value="ECO:0007669"/>
    <property type="project" value="TreeGrafter"/>
</dbReference>
<dbReference type="FunFam" id="1.20.144.10:FF:000017">
    <property type="entry name" value="Diacylglycerol pyrophosphate phosphatase 1"/>
    <property type="match status" value="1"/>
</dbReference>
<dbReference type="OMA" id="WFSYRRY"/>
<dbReference type="InterPro" id="IPR036938">
    <property type="entry name" value="PAP2/HPO_sf"/>
</dbReference>
<gene>
    <name evidence="8" type="ORF">CTHT_0064120</name>
</gene>
<dbReference type="GO" id="GO:0016020">
    <property type="term" value="C:membrane"/>
    <property type="evidence" value="ECO:0007669"/>
    <property type="project" value="UniProtKB-SubCell"/>
</dbReference>
<dbReference type="RefSeq" id="XP_006696718.1">
    <property type="nucleotide sequence ID" value="XM_006696655.1"/>
</dbReference>
<evidence type="ECO:0000259" key="7">
    <source>
        <dbReference type="SMART" id="SM00014"/>
    </source>
</evidence>
<evidence type="ECO:0000313" key="9">
    <source>
        <dbReference type="Proteomes" id="UP000008066"/>
    </source>
</evidence>
<dbReference type="SMART" id="SM00014">
    <property type="entry name" value="acidPPc"/>
    <property type="match status" value="1"/>
</dbReference>
<dbReference type="Pfam" id="PF01569">
    <property type="entry name" value="PAP2"/>
    <property type="match status" value="1"/>
</dbReference>
<dbReference type="AlphaFoldDB" id="G0SEL0"/>